<evidence type="ECO:0000313" key="2">
    <source>
        <dbReference type="Proteomes" id="UP000216947"/>
    </source>
</evidence>
<dbReference type="Proteomes" id="UP000216947">
    <property type="component" value="Unassembled WGS sequence"/>
</dbReference>
<comment type="caution">
    <text evidence="1">The sequence shown here is derived from an EMBL/GenBank/DDBJ whole genome shotgun (WGS) entry which is preliminary data.</text>
</comment>
<dbReference type="RefSeq" id="WP_026640038.1">
    <property type="nucleotide sequence ID" value="NZ_NEVI01000017.1"/>
</dbReference>
<sequence length="156" mass="16549">MSTPASFVQLMRDITAPIAGLPLDDALQARLNRDIGPDSALYRDVFDACRQGVADGWMCAREGAGIRYGRVIKADESLHGFSVDVVDMDSLAGPHHSHPHGEIDLIMPLSDGARFDGHGAGWLVYGPGSAHSPTVTGGQALVLYLLPGGAIEFTRP</sequence>
<proteinExistence type="predicted"/>
<gene>
    <name evidence="1" type="ORF">CAL19_13360</name>
</gene>
<dbReference type="Pfam" id="PF16155">
    <property type="entry name" value="PnbB"/>
    <property type="match status" value="1"/>
</dbReference>
<dbReference type="OrthoDB" id="4467772at2"/>
<dbReference type="AlphaFoldDB" id="A0A261QZA6"/>
<keyword evidence="2" id="KW-1185">Reference proteome</keyword>
<evidence type="ECO:0000313" key="1">
    <source>
        <dbReference type="EMBL" id="OZI18056.1"/>
    </source>
</evidence>
<organism evidence="1 2">
    <name type="scientific">Bordetella genomosp. 7</name>
    <dbReference type="NCBI Taxonomy" id="1416805"/>
    <lineage>
        <taxon>Bacteria</taxon>
        <taxon>Pseudomonadati</taxon>
        <taxon>Pseudomonadota</taxon>
        <taxon>Betaproteobacteria</taxon>
        <taxon>Burkholderiales</taxon>
        <taxon>Alcaligenaceae</taxon>
        <taxon>Bordetella</taxon>
    </lineage>
</organism>
<dbReference type="EMBL" id="NEVK01000006">
    <property type="protein sequence ID" value="OZI18056.1"/>
    <property type="molecule type" value="Genomic_DNA"/>
</dbReference>
<reference evidence="2" key="1">
    <citation type="submission" date="2017-05" db="EMBL/GenBank/DDBJ databases">
        <title>Complete and WGS of Bordetella genogroups.</title>
        <authorList>
            <person name="Spilker T."/>
            <person name="Lipuma J."/>
        </authorList>
    </citation>
    <scope>NUCLEOTIDE SEQUENCE [LARGE SCALE GENOMIC DNA]</scope>
    <source>
        <strain evidence="2">AU18089</strain>
    </source>
</reference>
<dbReference type="InterPro" id="IPR032345">
    <property type="entry name" value="PnbB"/>
</dbReference>
<protein>
    <submittedName>
        <fullName evidence="1">DUF4863 domain-containing protein</fullName>
    </submittedName>
</protein>
<name>A0A261QZA6_9BORD</name>
<accession>A0A261QZA6</accession>